<sequence length="782" mass="86571">MILDFRLNEKLTSAITNYQLPITNYQLPITNYGAMTMTNSTKTLCPYCGVGCGLEVSPPAQIGKPTHRDSQGRPVWKVQGDRSHPSSQGMVCVKGATIAESLTKDRLMYPMMRESLDQPLRRVTWDEALDAIVNRIQTLRFTSGPESICMYGSGQFQTEDYYIAQKLLKGCLGTNNFDANSRLCMSSAVAAYIQSFGADGPPCCYEDLDLTDCAFLIGTNTAECHPIVFNRLRKNHKKNKNVKLIVVDPRHTTTAEAADLHLAINPGTDIDLMNGIAHLLMRWDYINFEFIDECTSGFPAYAEIIKDYHPEMVARRCGIGVDELETAAKYWGESQRVLSLWSMGINQSSEGTAKARTLINLHLMTGQIGKPGAGPFSLTGQPNAMGGREAGGLSHLLPGYRVVKNPQHRAEVEQFWHLPAGRISPERGLTVWEMIEGLERGEVGFLWIAATNPAVSMPDLERTKKALWRSPFTVYQDAYYPTETAHYAHVVLPAAQWSEKTGAMTNSERTITLCPGFRDRPGLARPDWEIFAEVGRRLGFVEQFNFANSAEVYAEFVGLTKGRPCDQSGISHQRLQAEGPIQWPCPAPEQVGRGAGGQDAPAPSSKRLYTDLRFHTPDGRARFGAYHSRGLAEPPDPQYPFVLTVGRVYGHWHTLTRTGRIDKIQQMHPNPFLEIHPRDAGKLGIQEGDLVEVKSRRGSARFPAKVTKAITPGTVFAPMHWGALWADNAEANALTHPEACPDSLQPELKACAVQLVPIATNSQPQPMLSGLTHDDPRNRVSC</sequence>
<accession>A0AAV3XF79</accession>
<dbReference type="GO" id="GO:0016020">
    <property type="term" value="C:membrane"/>
    <property type="evidence" value="ECO:0007669"/>
    <property type="project" value="TreeGrafter"/>
</dbReference>
<dbReference type="Pfam" id="PF01568">
    <property type="entry name" value="Molydop_binding"/>
    <property type="match status" value="1"/>
</dbReference>
<dbReference type="GO" id="GO:0043546">
    <property type="term" value="F:molybdopterin cofactor binding"/>
    <property type="evidence" value="ECO:0007669"/>
    <property type="project" value="InterPro"/>
</dbReference>
<keyword evidence="7" id="KW-0560">Oxidoreductase</keyword>
<dbReference type="Pfam" id="PF04879">
    <property type="entry name" value="Molybdop_Fe4S4"/>
    <property type="match status" value="1"/>
</dbReference>
<gene>
    <name evidence="13" type="primary">narB</name>
    <name evidence="13" type="ORF">MiSe_60400</name>
</gene>
<keyword evidence="4" id="KW-0004">4Fe-4S</keyword>
<dbReference type="Gene3D" id="2.40.40.20">
    <property type="match status" value="1"/>
</dbReference>
<evidence type="ECO:0000256" key="8">
    <source>
        <dbReference type="ARBA" id="ARBA00023004"/>
    </source>
</evidence>
<evidence type="ECO:0000256" key="2">
    <source>
        <dbReference type="ARBA" id="ARBA00001966"/>
    </source>
</evidence>
<feature type="compositionally biased region" description="Basic and acidic residues" evidence="11">
    <location>
        <begin position="772"/>
        <end position="782"/>
    </location>
</feature>
<keyword evidence="6" id="KW-0479">Metal-binding</keyword>
<keyword evidence="14" id="KW-1185">Reference proteome</keyword>
<evidence type="ECO:0000256" key="1">
    <source>
        <dbReference type="ARBA" id="ARBA00001942"/>
    </source>
</evidence>
<evidence type="ECO:0000256" key="3">
    <source>
        <dbReference type="ARBA" id="ARBA00008747"/>
    </source>
</evidence>
<name>A0AAV3XF79_9CYAN</name>
<dbReference type="EMBL" id="BLAY01000114">
    <property type="protein sequence ID" value="GET41228.1"/>
    <property type="molecule type" value="Genomic_DNA"/>
</dbReference>
<keyword evidence="9" id="KW-0411">Iron-sulfur</keyword>
<feature type="domain" description="4Fe-4S Mo/W bis-MGD-type" evidence="12">
    <location>
        <begin position="38"/>
        <end position="106"/>
    </location>
</feature>
<evidence type="ECO:0000256" key="4">
    <source>
        <dbReference type="ARBA" id="ARBA00022485"/>
    </source>
</evidence>
<keyword evidence="10" id="KW-0534">Nitrate assimilation</keyword>
<dbReference type="CDD" id="cd02791">
    <property type="entry name" value="MopB_CT_Nitrate-R-NapA-like"/>
    <property type="match status" value="1"/>
</dbReference>
<evidence type="ECO:0000313" key="14">
    <source>
        <dbReference type="Proteomes" id="UP001050975"/>
    </source>
</evidence>
<comment type="cofactor">
    <cofactor evidence="1">
        <name>Mo-bis(molybdopterin guanine dinucleotide)</name>
        <dbReference type="ChEBI" id="CHEBI:60539"/>
    </cofactor>
</comment>
<evidence type="ECO:0000259" key="12">
    <source>
        <dbReference type="PROSITE" id="PS51669"/>
    </source>
</evidence>
<dbReference type="InterPro" id="IPR050123">
    <property type="entry name" value="Prok_molybdopt-oxidoreductase"/>
</dbReference>
<evidence type="ECO:0000256" key="5">
    <source>
        <dbReference type="ARBA" id="ARBA00022505"/>
    </source>
</evidence>
<dbReference type="GO" id="GO:0042128">
    <property type="term" value="P:nitrate assimilation"/>
    <property type="evidence" value="ECO:0007669"/>
    <property type="project" value="UniProtKB-KW"/>
</dbReference>
<dbReference type="InterPro" id="IPR006656">
    <property type="entry name" value="Mopterin_OxRdtase"/>
</dbReference>
<dbReference type="InterPro" id="IPR009010">
    <property type="entry name" value="Asp_de-COase-like_dom_sf"/>
</dbReference>
<dbReference type="InterPro" id="IPR006963">
    <property type="entry name" value="Mopterin_OxRdtase_4Fe-4S_dom"/>
</dbReference>
<evidence type="ECO:0000256" key="9">
    <source>
        <dbReference type="ARBA" id="ARBA00023014"/>
    </source>
</evidence>
<dbReference type="GO" id="GO:0046872">
    <property type="term" value="F:metal ion binding"/>
    <property type="evidence" value="ECO:0007669"/>
    <property type="project" value="UniProtKB-KW"/>
</dbReference>
<dbReference type="AlphaFoldDB" id="A0AAV3XF79"/>
<dbReference type="PANTHER" id="PTHR43105:SF9">
    <property type="entry name" value="NADPH-FE(3+) OXIDOREDUCTASE SUBUNIT ALPHA"/>
    <property type="match status" value="1"/>
</dbReference>
<dbReference type="GO" id="GO:0051539">
    <property type="term" value="F:4 iron, 4 sulfur cluster binding"/>
    <property type="evidence" value="ECO:0007669"/>
    <property type="project" value="UniProtKB-KW"/>
</dbReference>
<evidence type="ECO:0000313" key="13">
    <source>
        <dbReference type="EMBL" id="GET41228.1"/>
    </source>
</evidence>
<dbReference type="Pfam" id="PF00384">
    <property type="entry name" value="Molybdopterin"/>
    <property type="match status" value="1"/>
</dbReference>
<evidence type="ECO:0000256" key="10">
    <source>
        <dbReference type="ARBA" id="ARBA00023063"/>
    </source>
</evidence>
<dbReference type="PROSITE" id="PS00551">
    <property type="entry name" value="MOLYBDOPTERIN_PROK_1"/>
    <property type="match status" value="1"/>
</dbReference>
<dbReference type="Proteomes" id="UP001050975">
    <property type="component" value="Unassembled WGS sequence"/>
</dbReference>
<dbReference type="InterPro" id="IPR006657">
    <property type="entry name" value="MoPterin_dinucl-bd_dom"/>
</dbReference>
<dbReference type="FunFam" id="3.40.228.10:FF:000002">
    <property type="entry name" value="Formate dehydrogenase subunit alpha"/>
    <property type="match status" value="1"/>
</dbReference>
<dbReference type="CDD" id="cd02754">
    <property type="entry name" value="MopB_Nitrate-R-NapA-like"/>
    <property type="match status" value="1"/>
</dbReference>
<evidence type="ECO:0000256" key="11">
    <source>
        <dbReference type="SAM" id="MobiDB-lite"/>
    </source>
</evidence>
<protein>
    <submittedName>
        <fullName evidence="13">Nitrate reductase NarB</fullName>
    </submittedName>
</protein>
<dbReference type="SUPFAM" id="SSF50692">
    <property type="entry name" value="ADC-like"/>
    <property type="match status" value="1"/>
</dbReference>
<dbReference type="Gene3D" id="3.40.50.740">
    <property type="match status" value="1"/>
</dbReference>
<feature type="region of interest" description="Disordered" evidence="11">
    <location>
        <begin position="62"/>
        <end position="87"/>
    </location>
</feature>
<dbReference type="InterPro" id="IPR027467">
    <property type="entry name" value="MopterinOxRdtase_cofactor_BS"/>
</dbReference>
<comment type="cofactor">
    <cofactor evidence="2">
        <name>[4Fe-4S] cluster</name>
        <dbReference type="ChEBI" id="CHEBI:49883"/>
    </cofactor>
</comment>
<dbReference type="GO" id="GO:0016491">
    <property type="term" value="F:oxidoreductase activity"/>
    <property type="evidence" value="ECO:0007669"/>
    <property type="project" value="UniProtKB-KW"/>
</dbReference>
<dbReference type="FunFam" id="2.40.40.20:FF:000005">
    <property type="entry name" value="Periplasmic nitrate reductase"/>
    <property type="match status" value="1"/>
</dbReference>
<proteinExistence type="inferred from homology"/>
<dbReference type="InterPro" id="IPR041957">
    <property type="entry name" value="CT_Nitrate-R-NapA-like"/>
</dbReference>
<dbReference type="PANTHER" id="PTHR43105">
    <property type="entry name" value="RESPIRATORY NITRATE REDUCTASE"/>
    <property type="match status" value="1"/>
</dbReference>
<dbReference type="Gene3D" id="3.40.228.10">
    <property type="entry name" value="Dimethylsulfoxide Reductase, domain 2"/>
    <property type="match status" value="1"/>
</dbReference>
<organism evidence="13 14">
    <name type="scientific">Microseira wollei NIES-4236</name>
    <dbReference type="NCBI Taxonomy" id="2530354"/>
    <lineage>
        <taxon>Bacteria</taxon>
        <taxon>Bacillati</taxon>
        <taxon>Cyanobacteriota</taxon>
        <taxon>Cyanophyceae</taxon>
        <taxon>Oscillatoriophycideae</taxon>
        <taxon>Aerosakkonematales</taxon>
        <taxon>Aerosakkonemataceae</taxon>
        <taxon>Microseira</taxon>
    </lineage>
</organism>
<comment type="similarity">
    <text evidence="3">Belongs to the prokaryotic molybdopterin-containing oxidoreductase family. NasA/NapA/NarB subfamily.</text>
</comment>
<keyword evidence="5" id="KW-0500">Molybdenum</keyword>
<dbReference type="InterPro" id="IPR006655">
    <property type="entry name" value="Mopterin_OxRdtase_prok_CS"/>
</dbReference>
<evidence type="ECO:0000256" key="6">
    <source>
        <dbReference type="ARBA" id="ARBA00022723"/>
    </source>
</evidence>
<evidence type="ECO:0000256" key="7">
    <source>
        <dbReference type="ARBA" id="ARBA00023002"/>
    </source>
</evidence>
<dbReference type="PIRSF" id="PIRSF000144">
    <property type="entry name" value="CbbBc"/>
    <property type="match status" value="1"/>
</dbReference>
<reference evidence="13" key="1">
    <citation type="submission" date="2019-10" db="EMBL/GenBank/DDBJ databases">
        <title>Draft genome sequece of Microseira wollei NIES-4236.</title>
        <authorList>
            <person name="Yamaguchi H."/>
            <person name="Suzuki S."/>
            <person name="Kawachi M."/>
        </authorList>
    </citation>
    <scope>NUCLEOTIDE SEQUENCE</scope>
    <source>
        <strain evidence="13">NIES-4236</strain>
    </source>
</reference>
<dbReference type="SUPFAM" id="SSF53706">
    <property type="entry name" value="Formate dehydrogenase/DMSO reductase, domains 1-3"/>
    <property type="match status" value="1"/>
</dbReference>
<keyword evidence="8" id="KW-0408">Iron</keyword>
<dbReference type="PROSITE" id="PS51669">
    <property type="entry name" value="4FE4S_MOW_BIS_MGD"/>
    <property type="match status" value="1"/>
</dbReference>
<comment type="caution">
    <text evidence="13">The sequence shown here is derived from an EMBL/GenBank/DDBJ whole genome shotgun (WGS) entry which is preliminary data.</text>
</comment>
<dbReference type="Gene3D" id="2.20.25.90">
    <property type="entry name" value="ADC-like domains"/>
    <property type="match status" value="1"/>
</dbReference>
<dbReference type="PROSITE" id="PS00932">
    <property type="entry name" value="MOLYBDOPTERIN_PROK_3"/>
    <property type="match status" value="1"/>
</dbReference>
<dbReference type="SMART" id="SM00926">
    <property type="entry name" value="Molybdop_Fe4S4"/>
    <property type="match status" value="1"/>
</dbReference>
<feature type="region of interest" description="Disordered" evidence="11">
    <location>
        <begin position="762"/>
        <end position="782"/>
    </location>
</feature>